<dbReference type="InterPro" id="IPR030887">
    <property type="entry name" value="Beta-barrel_YaiO"/>
</dbReference>
<dbReference type="OrthoDB" id="691989at2"/>
<sequence>MRIPVLKFMLPLLAAVAVTEVNAQSSRTKKSADELYDEAVKATKAQQYNDAIRLSREALDKQPNFTDQQLLLGRLYLLTNRYDSARKYVKEVLAKAPRYRDAYFYAINIELAQKQYEEAECYADMGLGYFNNDRDLMLKKLGVMDAARKFYQGSNYANQLLDKYGSDSLVQKAATGHFLEAGDYFRKNGYGNLSRSNYEKALMIDPANREAREAITSMYIRDNNYSAALERINQELAASPGSYDLLMKKLGILQETHQYAEALNLLEVIIKRFPGDTKARSQQVTLRMEAAAYYANTDPFALYQGVIEKDPGNREALLKLIGLSMSRGAYREALTWINFGLKRRPEDIQLLNLKIDVLEGDRKYSEAASLAERVMQRQHPTAEQIDRFVRLKLASGRDYIAQQQYAEALSEFESAYKAAPADTTVPDMLANTYLLLKQPAQAVAALDNALEKHPGNAHFLLKKANILADIGQYDQAAAIIETLLQRYPANENYSAQLKEIHLSAGRIFMQNEEYEQAREQFLAVLAADPNQPDALQYLINAESAMQQPDNALAYVEQALQRDPHNRDLLFKKAGILSSRQQYAEADLILDSLRQRYPFTARYRTAYTDNLLAAGAAAQRRQQTDSALQLFREVLNINRKDSMALLYSINLYNGKGAYDSALAYADQGLRYYPNNTAFLQKKVVTLENKKDYAAAALAADTLLQYNNTGANTEYADYLRSKTLRNQFGLFFLRSTYDYGGNRWYNIATVEYRHFMKKGSYAARLNYGGRQEQGTGLMGELELYYTHSKKMYSYALASYGTTDVFPTVRLAYSIFRSFGNYEAELGARYLKADTANVISGVASIARTFDDFYVNLRAYVISDQPDIYSSFTLTTRYYLNKHQDYVSLVAGLGTNPDDRSRLVQFPQLAGLLTRSVGTGYQKTFKYRTTLGLFGTWINQKISNTIFQNQYDIYVTLQRKF</sequence>
<feature type="signal peptide" evidence="4">
    <location>
        <begin position="1"/>
        <end position="23"/>
    </location>
</feature>
<dbReference type="PANTHER" id="PTHR44943">
    <property type="entry name" value="CELLULOSE SYNTHASE OPERON PROTEIN C"/>
    <property type="match status" value="1"/>
</dbReference>
<keyword evidence="4" id="KW-0732">Signal</keyword>
<keyword evidence="7" id="KW-1185">Reference proteome</keyword>
<keyword evidence="1" id="KW-0677">Repeat</keyword>
<dbReference type="PANTHER" id="PTHR44943:SF8">
    <property type="entry name" value="TPR REPEAT-CONTAINING PROTEIN MJ0263"/>
    <property type="match status" value="1"/>
</dbReference>
<gene>
    <name evidence="6" type="ORF">SAMN05660909_02934</name>
</gene>
<feature type="repeat" description="TPR" evidence="3">
    <location>
        <begin position="66"/>
        <end position="99"/>
    </location>
</feature>
<organism evidence="6 7">
    <name type="scientific">Chitinophaga terrae</name>
    <name type="common">ex Kim and Jung 2007</name>
    <dbReference type="NCBI Taxonomy" id="408074"/>
    <lineage>
        <taxon>Bacteria</taxon>
        <taxon>Pseudomonadati</taxon>
        <taxon>Bacteroidota</taxon>
        <taxon>Chitinophagia</taxon>
        <taxon>Chitinophagales</taxon>
        <taxon>Chitinophagaceae</taxon>
        <taxon>Chitinophaga</taxon>
    </lineage>
</organism>
<evidence type="ECO:0000256" key="3">
    <source>
        <dbReference type="PROSITE-ProRule" id="PRU00339"/>
    </source>
</evidence>
<dbReference type="SUPFAM" id="SSF48452">
    <property type="entry name" value="TPR-like"/>
    <property type="match status" value="4"/>
</dbReference>
<protein>
    <submittedName>
        <fullName evidence="6">Outer membrane protein, YaiO family</fullName>
    </submittedName>
</protein>
<dbReference type="STRING" id="408074.SAMN05660909_02934"/>
<evidence type="ECO:0000256" key="4">
    <source>
        <dbReference type="SAM" id="SignalP"/>
    </source>
</evidence>
<evidence type="ECO:0000313" key="6">
    <source>
        <dbReference type="EMBL" id="SEA67154.1"/>
    </source>
</evidence>
<dbReference type="Pfam" id="PF13432">
    <property type="entry name" value="TPR_16"/>
    <property type="match status" value="1"/>
</dbReference>
<dbReference type="PROSITE" id="PS50005">
    <property type="entry name" value="TPR"/>
    <property type="match status" value="3"/>
</dbReference>
<dbReference type="NCBIfam" id="TIGR04390">
    <property type="entry name" value="OMP_YaiO_dom"/>
    <property type="match status" value="1"/>
</dbReference>
<accession>A0A1H4D361</accession>
<dbReference type="Pfam" id="PF19413">
    <property type="entry name" value="YaiO"/>
    <property type="match status" value="1"/>
</dbReference>
<name>A0A1H4D361_9BACT</name>
<feature type="domain" description="YaiO beta-barrel" evidence="5">
    <location>
        <begin position="724"/>
        <end position="895"/>
    </location>
</feature>
<dbReference type="EMBL" id="FNRL01000012">
    <property type="protein sequence ID" value="SEA67154.1"/>
    <property type="molecule type" value="Genomic_DNA"/>
</dbReference>
<feature type="repeat" description="TPR" evidence="3">
    <location>
        <begin position="389"/>
        <end position="422"/>
    </location>
</feature>
<dbReference type="InterPro" id="IPR011990">
    <property type="entry name" value="TPR-like_helical_dom_sf"/>
</dbReference>
<proteinExistence type="predicted"/>
<dbReference type="InterPro" id="IPR019734">
    <property type="entry name" value="TPR_rpt"/>
</dbReference>
<feature type="chain" id="PRO_5011467783" evidence="4">
    <location>
        <begin position="24"/>
        <end position="957"/>
    </location>
</feature>
<evidence type="ECO:0000259" key="5">
    <source>
        <dbReference type="Pfam" id="PF19413"/>
    </source>
</evidence>
<dbReference type="InterPro" id="IPR051685">
    <property type="entry name" value="Ycf3/AcsC/BcsC/TPR_MFPF"/>
</dbReference>
<dbReference type="Gene3D" id="1.25.40.10">
    <property type="entry name" value="Tetratricopeptide repeat domain"/>
    <property type="match status" value="5"/>
</dbReference>
<feature type="repeat" description="TPR" evidence="3">
    <location>
        <begin position="498"/>
        <end position="531"/>
    </location>
</feature>
<keyword evidence="2 3" id="KW-0802">TPR repeat</keyword>
<evidence type="ECO:0000256" key="2">
    <source>
        <dbReference type="ARBA" id="ARBA00022803"/>
    </source>
</evidence>
<dbReference type="Proteomes" id="UP000199656">
    <property type="component" value="Unassembled WGS sequence"/>
</dbReference>
<dbReference type="AlphaFoldDB" id="A0A1H4D361"/>
<dbReference type="SMART" id="SM00028">
    <property type="entry name" value="TPR"/>
    <property type="match status" value="10"/>
</dbReference>
<evidence type="ECO:0000313" key="7">
    <source>
        <dbReference type="Proteomes" id="UP000199656"/>
    </source>
</evidence>
<evidence type="ECO:0000256" key="1">
    <source>
        <dbReference type="ARBA" id="ARBA00022737"/>
    </source>
</evidence>
<dbReference type="RefSeq" id="WP_089762675.1">
    <property type="nucleotide sequence ID" value="NZ_BKAT01000018.1"/>
</dbReference>
<dbReference type="Pfam" id="PF14559">
    <property type="entry name" value="TPR_19"/>
    <property type="match status" value="3"/>
</dbReference>
<reference evidence="7" key="1">
    <citation type="submission" date="2016-10" db="EMBL/GenBank/DDBJ databases">
        <authorList>
            <person name="Varghese N."/>
            <person name="Submissions S."/>
        </authorList>
    </citation>
    <scope>NUCLEOTIDE SEQUENCE [LARGE SCALE GENOMIC DNA]</scope>
    <source>
        <strain evidence="7">DSM 23920</strain>
    </source>
</reference>